<evidence type="ECO:0000313" key="7">
    <source>
        <dbReference type="EMBL" id="SER88853.1"/>
    </source>
</evidence>
<protein>
    <recommendedName>
        <fullName evidence="6">Dipeptidase</fullName>
        <ecNumber evidence="6">3.4.-.-</ecNumber>
    </recommendedName>
</protein>
<dbReference type="PANTHER" id="PTHR12994">
    <property type="entry name" value="SECERNIN"/>
    <property type="match status" value="1"/>
</dbReference>
<dbReference type="Gene3D" id="3.60.60.10">
    <property type="entry name" value="Penicillin V Acylase, Chain A"/>
    <property type="match status" value="1"/>
</dbReference>
<evidence type="ECO:0000256" key="2">
    <source>
        <dbReference type="ARBA" id="ARBA00007225"/>
    </source>
</evidence>
<dbReference type="Pfam" id="PF03577">
    <property type="entry name" value="Peptidase_C69"/>
    <property type="match status" value="1"/>
</dbReference>
<dbReference type="eggNOG" id="COG4690">
    <property type="taxonomic scope" value="Bacteria"/>
</dbReference>
<dbReference type="GO" id="GO:0006508">
    <property type="term" value="P:proteolysis"/>
    <property type="evidence" value="ECO:0007669"/>
    <property type="project" value="UniProtKB-KW"/>
</dbReference>
<accession>A0A1H9SWV1</accession>
<evidence type="ECO:0000256" key="1">
    <source>
        <dbReference type="ARBA" id="ARBA00001670"/>
    </source>
</evidence>
<dbReference type="InterPro" id="IPR005322">
    <property type="entry name" value="Peptidase_C69"/>
</dbReference>
<keyword evidence="4 6" id="KW-0378">Hydrolase</keyword>
<dbReference type="GO" id="GO:0070004">
    <property type="term" value="F:cysteine-type exopeptidase activity"/>
    <property type="evidence" value="ECO:0007669"/>
    <property type="project" value="InterPro"/>
</dbReference>
<dbReference type="InterPro" id="IPR047804">
    <property type="entry name" value="C69_dipept_A-like"/>
</dbReference>
<sequence length="482" mass="53864">MPCTTILVGKKASYDGSTMMARNDDSGAGGYTPKKFTVVKPEDQPRKYKSVISNAKIDLPDDPMQYTCVPNAVEGEGIWAASGINAAGVAMTATETITSNERVQGLDPCLDASLKKGGIGEEDLVVLTLPYIKSAREGVVRLGSLLEKYGTYEMNGIGFADKDEVWWLETIGGHHWIARRVPDEAYVVMPNQMGIDMFDIDDALGAQKEHMCSSDMREFIEKGHLDLSISEGFNARYAFGSHEDADHVYNTPRAWYMERYLNPHTYYWDGPTADYRPDSNDIPWSLIPEKKITEEDVKYLLSSHFQGTPYDPYASYGDPSMRGAFRSIGVNRTDFMSLLQIRPDAPAIQWVAFGSNVFNVMVPMYVNINEVPKFLGTCDADVSTDSFYWNSRLIGALANASYKTSLNLIERYQLKVHGKCHEIINRYDEELKNAKAGAAVKISEKANNETAKMVQEETRKVLNQVLKEASNVMKNSYARSDA</sequence>
<dbReference type="NCBIfam" id="NF033678">
    <property type="entry name" value="C69_fam_dipept"/>
    <property type="match status" value="1"/>
</dbReference>
<dbReference type="EC" id="3.4.-.-" evidence="6"/>
<name>A0A1H9SWV1_BUTFI</name>
<dbReference type="Proteomes" id="UP000182584">
    <property type="component" value="Unassembled WGS sequence"/>
</dbReference>
<proteinExistence type="inferred from homology"/>
<keyword evidence="3 6" id="KW-0645">Protease</keyword>
<evidence type="ECO:0000256" key="3">
    <source>
        <dbReference type="ARBA" id="ARBA00022670"/>
    </source>
</evidence>
<evidence type="ECO:0000256" key="6">
    <source>
        <dbReference type="RuleBase" id="RU364089"/>
    </source>
</evidence>
<comment type="similarity">
    <text evidence="2 6">Belongs to the peptidase C69 family.</text>
</comment>
<gene>
    <name evidence="7" type="ORF">SAMN04487884_11324</name>
</gene>
<comment type="catalytic activity">
    <reaction evidence="1">
        <text>an L-aminoacyl-L-amino acid + H2O = 2 an L-alpha-amino acid</text>
        <dbReference type="Rhea" id="RHEA:48940"/>
        <dbReference type="ChEBI" id="CHEBI:15377"/>
        <dbReference type="ChEBI" id="CHEBI:59869"/>
        <dbReference type="ChEBI" id="CHEBI:77460"/>
        <dbReference type="EC" id="3.4.13.19"/>
    </reaction>
</comment>
<dbReference type="AlphaFoldDB" id="A0A1H9SWV1"/>
<keyword evidence="5 6" id="KW-0224">Dipeptidase</keyword>
<dbReference type="RefSeq" id="WP_074756330.1">
    <property type="nucleotide sequence ID" value="NZ_FOGJ01000013.1"/>
</dbReference>
<dbReference type="GO" id="GO:0016805">
    <property type="term" value="F:dipeptidase activity"/>
    <property type="evidence" value="ECO:0007669"/>
    <property type="project" value="UniProtKB-KW"/>
</dbReference>
<evidence type="ECO:0000313" key="8">
    <source>
        <dbReference type="Proteomes" id="UP000182584"/>
    </source>
</evidence>
<dbReference type="EMBL" id="FOGJ01000013">
    <property type="protein sequence ID" value="SER88853.1"/>
    <property type="molecule type" value="Genomic_DNA"/>
</dbReference>
<reference evidence="7 8" key="1">
    <citation type="submission" date="2016-10" db="EMBL/GenBank/DDBJ databases">
        <authorList>
            <person name="de Groot N.N."/>
        </authorList>
    </citation>
    <scope>NUCLEOTIDE SEQUENCE [LARGE SCALE GENOMIC DNA]</scope>
    <source>
        <strain evidence="7 8">AR40</strain>
    </source>
</reference>
<dbReference type="PANTHER" id="PTHR12994:SF17">
    <property type="entry name" value="LD30995P"/>
    <property type="match status" value="1"/>
</dbReference>
<evidence type="ECO:0000256" key="5">
    <source>
        <dbReference type="ARBA" id="ARBA00022997"/>
    </source>
</evidence>
<dbReference type="OrthoDB" id="9764088at2"/>
<organism evidence="7 8">
    <name type="scientific">Butyrivibrio fibrisolvens</name>
    <dbReference type="NCBI Taxonomy" id="831"/>
    <lineage>
        <taxon>Bacteria</taxon>
        <taxon>Bacillati</taxon>
        <taxon>Bacillota</taxon>
        <taxon>Clostridia</taxon>
        <taxon>Lachnospirales</taxon>
        <taxon>Lachnospiraceae</taxon>
        <taxon>Butyrivibrio</taxon>
    </lineage>
</organism>
<evidence type="ECO:0000256" key="4">
    <source>
        <dbReference type="ARBA" id="ARBA00022801"/>
    </source>
</evidence>